<feature type="region of interest" description="Disordered" evidence="2">
    <location>
        <begin position="948"/>
        <end position="969"/>
    </location>
</feature>
<evidence type="ECO:0000256" key="1">
    <source>
        <dbReference type="PROSITE-ProRule" id="PRU00175"/>
    </source>
</evidence>
<dbReference type="Gene3D" id="3.30.40.10">
    <property type="entry name" value="Zinc/RING finger domain, C3HC4 (zinc finger)"/>
    <property type="match status" value="1"/>
</dbReference>
<dbReference type="InParanoid" id="A0A316YXG0"/>
<feature type="region of interest" description="Disordered" evidence="2">
    <location>
        <begin position="275"/>
        <end position="331"/>
    </location>
</feature>
<feature type="compositionally biased region" description="Pro residues" evidence="2">
    <location>
        <begin position="720"/>
        <end position="730"/>
    </location>
</feature>
<dbReference type="RefSeq" id="XP_025381079.1">
    <property type="nucleotide sequence ID" value="XM_025523845.1"/>
</dbReference>
<dbReference type="FunCoup" id="A0A316YXG0">
    <property type="interactions" value="140"/>
</dbReference>
<feature type="domain" description="RING-type" evidence="3">
    <location>
        <begin position="882"/>
        <end position="939"/>
    </location>
</feature>
<evidence type="ECO:0000313" key="4">
    <source>
        <dbReference type="EMBL" id="PWN93881.1"/>
    </source>
</evidence>
<feature type="compositionally biased region" description="Low complexity" evidence="2">
    <location>
        <begin position="584"/>
        <end position="593"/>
    </location>
</feature>
<feature type="region of interest" description="Disordered" evidence="2">
    <location>
        <begin position="500"/>
        <end position="544"/>
    </location>
</feature>
<feature type="region of interest" description="Disordered" evidence="2">
    <location>
        <begin position="747"/>
        <end position="792"/>
    </location>
</feature>
<evidence type="ECO:0000259" key="3">
    <source>
        <dbReference type="PROSITE" id="PS50089"/>
    </source>
</evidence>
<reference evidence="4 5" key="1">
    <citation type="journal article" date="2018" name="Mol. Biol. Evol.">
        <title>Broad Genomic Sampling Reveals a Smut Pathogenic Ancestry of the Fungal Clade Ustilaginomycotina.</title>
        <authorList>
            <person name="Kijpornyongpan T."/>
            <person name="Mondo S.J."/>
            <person name="Barry K."/>
            <person name="Sandor L."/>
            <person name="Lee J."/>
            <person name="Lipzen A."/>
            <person name="Pangilinan J."/>
            <person name="LaButti K."/>
            <person name="Hainaut M."/>
            <person name="Henrissat B."/>
            <person name="Grigoriev I.V."/>
            <person name="Spatafora J.W."/>
            <person name="Aime M.C."/>
        </authorList>
    </citation>
    <scope>NUCLEOTIDE SEQUENCE [LARGE SCALE GENOMIC DNA]</scope>
    <source>
        <strain evidence="4 5">MCA 4198</strain>
    </source>
</reference>
<dbReference type="STRING" id="215250.A0A316YXG0"/>
<feature type="compositionally biased region" description="Low complexity" evidence="2">
    <location>
        <begin position="372"/>
        <end position="388"/>
    </location>
</feature>
<keyword evidence="5" id="KW-1185">Reference proteome</keyword>
<feature type="compositionally biased region" description="Polar residues" evidence="2">
    <location>
        <begin position="45"/>
        <end position="57"/>
    </location>
</feature>
<dbReference type="PANTHER" id="PTHR48125">
    <property type="entry name" value="LP07818P1"/>
    <property type="match status" value="1"/>
</dbReference>
<proteinExistence type="predicted"/>
<feature type="compositionally biased region" description="Basic and acidic residues" evidence="2">
    <location>
        <begin position="245"/>
        <end position="254"/>
    </location>
</feature>
<evidence type="ECO:0000313" key="5">
    <source>
        <dbReference type="Proteomes" id="UP000245768"/>
    </source>
</evidence>
<sequence length="969" mass="102130">MGKRKASLSSACSSSPGARPTSPIEDEGRRSRLQRRRLVSEDDSLSSSTGPDATVTLQDEGHKKASTSSRSRMKGKATCCDETAHETADDDGDTTMQVDESEVPSPKPIGSSGNDGSVSRASQRLRDKGKAKDEFISNAPPASQASSRSSTSGDQSTTLADSRQHPHSSPSLPALSDDQQTTLPLTHPISRLADANRGGLRHPAITSALGRAAMGRAEQPGIIAGTNRHSRGGSEPYRTSMARGGQHESVHQEGPHSILSALLADILGLNGRPATAASGAPTGSAASPSGLMNPSTTTSGLTSGTPSTPPQGGAGPFESQRRPRNPNVGGTSVIVQGALITRTAHSQGQNAQRDSSEQRSQQHTNEFANEAQQQQQQRQQPPGTGTSWSPPPGTGPAAQGQGGEGVATIEEQADMLSRLLSVATAATASSLVSNALLAQPQRRPPSVSSSLSQQRQEGSSSSLHRTQSRSSVLSSNSAARWSNRISSIVERISGIGERIFGSRRGNGMEASTTSNVPSQQLHQGSTSTASDEEAPSENSRSINSVSYMLREAIREGIEGPRMRRANPSTRAPLPTRDITERASVDGSAAGSAVPQTDSTVNPDATERIRRVDAILDAVRQGSQERGEPGSFDRFIFDLAEDLNVAVRGLPSSSEPPRSVVAVAEGEQRRRQDIQGGQLSFYRSFTFPAAPPRALPRNDGETHAGAGGGPPSSDGNVTSSPPRPHSDPPLFPCIVVGVRSLDAAEPALNEQTARQPTASVNTSANTAAASTPDASNDTTQGATPGGTTARPEQIPSPRFLLFVSGGHYPSSHPVFHASSEEAGRDLMILMEFLGAMATFQHKPSTVTREQIEQSDLRVVKGDPIQILDLLKLGQVTENTSEKCLICLEDWKSTMTMPNQEDEKEVEVDEERRLLGCKHLFHSACIDQWLINSNNSCPICRRQAVFAPGAPRPSEHPVVPPTAAAAAAAGT</sequence>
<feature type="compositionally biased region" description="Low complexity" evidence="2">
    <location>
        <begin position="167"/>
        <end position="176"/>
    </location>
</feature>
<name>A0A316YXG0_9BASI</name>
<feature type="region of interest" description="Disordered" evidence="2">
    <location>
        <begin position="647"/>
        <end position="730"/>
    </location>
</feature>
<dbReference type="InterPro" id="IPR013083">
    <property type="entry name" value="Znf_RING/FYVE/PHD"/>
</dbReference>
<dbReference type="OrthoDB" id="8062037at2759"/>
<dbReference type="EMBL" id="KZ819634">
    <property type="protein sequence ID" value="PWN93881.1"/>
    <property type="molecule type" value="Genomic_DNA"/>
</dbReference>
<dbReference type="PANTHER" id="PTHR48125:SF12">
    <property type="entry name" value="AT HOOK TRANSCRIPTION FACTOR FAMILY-RELATED"/>
    <property type="match status" value="1"/>
</dbReference>
<protein>
    <recommendedName>
        <fullName evidence="3">RING-type domain-containing protein</fullName>
    </recommendedName>
</protein>
<feature type="region of interest" description="Disordered" evidence="2">
    <location>
        <begin position="211"/>
        <end position="254"/>
    </location>
</feature>
<feature type="compositionally biased region" description="Low complexity" evidence="2">
    <location>
        <begin position="275"/>
        <end position="306"/>
    </location>
</feature>
<dbReference type="InterPro" id="IPR001841">
    <property type="entry name" value="Znf_RING"/>
</dbReference>
<evidence type="ECO:0000256" key="2">
    <source>
        <dbReference type="SAM" id="MobiDB-lite"/>
    </source>
</evidence>
<dbReference type="GeneID" id="37045761"/>
<keyword evidence="1" id="KW-0862">Zinc</keyword>
<dbReference type="GO" id="GO:0008270">
    <property type="term" value="F:zinc ion binding"/>
    <property type="evidence" value="ECO:0007669"/>
    <property type="project" value="UniProtKB-KW"/>
</dbReference>
<dbReference type="SMART" id="SM00184">
    <property type="entry name" value="RING"/>
    <property type="match status" value="1"/>
</dbReference>
<dbReference type="Pfam" id="PF13639">
    <property type="entry name" value="zf-RING_2"/>
    <property type="match status" value="1"/>
</dbReference>
<feature type="compositionally biased region" description="Polar residues" evidence="2">
    <location>
        <begin position="344"/>
        <end position="371"/>
    </location>
</feature>
<gene>
    <name evidence="4" type="ORF">FA10DRAFT_283501</name>
</gene>
<dbReference type="GO" id="GO:0016567">
    <property type="term" value="P:protein ubiquitination"/>
    <property type="evidence" value="ECO:0007669"/>
    <property type="project" value="UniProtKB-UniPathway"/>
</dbReference>
<dbReference type="PROSITE" id="PS50089">
    <property type="entry name" value="ZF_RING_2"/>
    <property type="match status" value="1"/>
</dbReference>
<feature type="region of interest" description="Disordered" evidence="2">
    <location>
        <begin position="436"/>
        <end position="477"/>
    </location>
</feature>
<feature type="compositionally biased region" description="Polar residues" evidence="2">
    <location>
        <begin position="111"/>
        <end position="122"/>
    </location>
</feature>
<accession>A0A316YXG0</accession>
<feature type="compositionally biased region" description="Polar residues" evidence="2">
    <location>
        <begin position="509"/>
        <end position="529"/>
    </location>
</feature>
<feature type="region of interest" description="Disordered" evidence="2">
    <location>
        <begin position="344"/>
        <end position="404"/>
    </location>
</feature>
<keyword evidence="1" id="KW-0863">Zinc-finger</keyword>
<dbReference type="UniPathway" id="UPA00143"/>
<feature type="compositionally biased region" description="Low complexity" evidence="2">
    <location>
        <begin position="755"/>
        <end position="788"/>
    </location>
</feature>
<feature type="region of interest" description="Disordered" evidence="2">
    <location>
        <begin position="1"/>
        <end position="185"/>
    </location>
</feature>
<dbReference type="Proteomes" id="UP000245768">
    <property type="component" value="Unassembled WGS sequence"/>
</dbReference>
<feature type="compositionally biased region" description="Basic and acidic residues" evidence="2">
    <location>
        <begin position="124"/>
        <end position="135"/>
    </location>
</feature>
<feature type="region of interest" description="Disordered" evidence="2">
    <location>
        <begin position="558"/>
        <end position="605"/>
    </location>
</feature>
<dbReference type="AlphaFoldDB" id="A0A316YXG0"/>
<feature type="compositionally biased region" description="Low complexity" evidence="2">
    <location>
        <begin position="137"/>
        <end position="158"/>
    </location>
</feature>
<keyword evidence="1" id="KW-0479">Metal-binding</keyword>
<dbReference type="SUPFAM" id="SSF57850">
    <property type="entry name" value="RING/U-box"/>
    <property type="match status" value="1"/>
</dbReference>
<organism evidence="4 5">
    <name type="scientific">Acaromyces ingoldii</name>
    <dbReference type="NCBI Taxonomy" id="215250"/>
    <lineage>
        <taxon>Eukaryota</taxon>
        <taxon>Fungi</taxon>
        <taxon>Dikarya</taxon>
        <taxon>Basidiomycota</taxon>
        <taxon>Ustilaginomycotina</taxon>
        <taxon>Exobasidiomycetes</taxon>
        <taxon>Exobasidiales</taxon>
        <taxon>Cryptobasidiaceae</taxon>
        <taxon>Acaromyces</taxon>
    </lineage>
</organism>